<dbReference type="SUPFAM" id="SSF89372">
    <property type="entry name" value="Fucose-specific lectin"/>
    <property type="match status" value="1"/>
</dbReference>
<evidence type="ECO:0000313" key="7">
    <source>
        <dbReference type="Proteomes" id="UP001589890"/>
    </source>
</evidence>
<protein>
    <submittedName>
        <fullName evidence="6">GDSL-type esterase/lipase family protein</fullName>
    </submittedName>
</protein>
<feature type="domain" description="PLL-like beta propeller" evidence="5">
    <location>
        <begin position="887"/>
        <end position="1195"/>
    </location>
</feature>
<proteinExistence type="predicted"/>
<feature type="region of interest" description="Disordered" evidence="1">
    <location>
        <begin position="521"/>
        <end position="541"/>
    </location>
</feature>
<dbReference type="Pfam" id="PF26607">
    <property type="entry name" value="DUF8189"/>
    <property type="match status" value="1"/>
</dbReference>
<name>A0ABV6QF61_9ACTN</name>
<dbReference type="InterPro" id="IPR013830">
    <property type="entry name" value="SGNH_hydro"/>
</dbReference>
<dbReference type="Gene3D" id="2.60.120.260">
    <property type="entry name" value="Galactose-binding domain-like"/>
    <property type="match status" value="1"/>
</dbReference>
<sequence>MRGEREDTQVVVLADTAVSGLRARVSAITGPGGAPADPAAVSASIAPLGFLKVTPTSQYRGAHTYAGWIPDPIREDLQQVDVPAGSRQPFWLEVVAGRDAPPGRYRITVELNDSAGSKVEQQVEAKVWPVTISERNELATTLTTHPDQAAQSVYGMTDHAQVRAHVRKTYDFLAEYRIEPDNIYASRIVYNTKTRTGPDPDDLKYLESKGRLNRFSAYYLRPDLPAGLDLGNEATWPAAISARMTELSANMQVYTAEGLAAKAYVYGFDELNSVQGRKFVRQMFDRVKQTYPQLPIMTTLFDPSMGKDTGLTSVDWWAPELFRYPRAGKQYAQAQGDKVFWYPAIASGAPYPNWFNGYPPIDARMLMGVMTHAEGVDGVLYYNIDRWFAPDGQHGPITDGIYSNWNPATFRGTAGDGSLYYPGATGPLGSQRLANVRDGLEDYNLLQELQRRGATTGVNPALKVQAERLLAAVHLRDAAAKHSKSSEALRHHRAQILDLITKLDGTASLAADVLRVLPIGSSTMDGNTAEPNSGPASNAGARPDLWQWLVQDGRRPEQVDFVGPSYDADQIIGDREHAGINGDLAVFRANVDQWMTTYQPDALLIHAGAREVLSETYDLSRLAADLNALLDQAWAKNPDAWIYLATVGPITQDGADDVARTTRANDAIAEVVRTRLEAGRQIRLLDNRPRINSTSDANGDKVHLSASGYSRAAAGWFGGMTDTRPKRLEAELGTLGGLAKALPTYYASNKGKAGHLDDATSYVELTYNAAHAGTHRLMFSGATGMQQPAAHHLAVNGTRAATVTYAPYAWEKWVLRAVDVHLRAGRNTFRITRAGSFAELDYIDVVPASGNRHAPAPGYLTRDALDRLAFVSRNTAGGLTFGRQGSPGAAWRYNGVPAGAAAAAGTPSVTLDSAGRTHYFARTGDGNILHGWEETIGTLDWRSEVITLAASAVGDPAATMDTDGHLVYVTRTGNGLLLGRDGTATPILDSTGAVVATAGDPALTLDRDGALTFGARTADGKLIIGRQTHPGSATFSTTIVGTQTTSPLQGRPAIGLDANGWTVFIARRADGKLQHGWGLGADAARWTSITLEPKTDTGPIETVAASGDPTLAQDNAGRVAYAVRTSDGRILHGWQHAPASGPWHATVLPSLSGGRIDGEPHLVLDHLRRLTYVVRSGSRLVYGSQNTSSLAWSTSFIGEGIAG</sequence>
<dbReference type="InterPro" id="IPR025150">
    <property type="entry name" value="GH123_cat"/>
</dbReference>
<accession>A0ABV6QF61</accession>
<dbReference type="InterPro" id="IPR036514">
    <property type="entry name" value="SGNH_hydro_sf"/>
</dbReference>
<dbReference type="InterPro" id="IPR005084">
    <property type="entry name" value="CBM6"/>
</dbReference>
<keyword evidence="7" id="KW-1185">Reference proteome</keyword>
<evidence type="ECO:0000259" key="5">
    <source>
        <dbReference type="Pfam" id="PF26607"/>
    </source>
</evidence>
<reference evidence="6 7" key="1">
    <citation type="submission" date="2024-09" db="EMBL/GenBank/DDBJ databases">
        <authorList>
            <person name="Sun Q."/>
            <person name="Mori K."/>
        </authorList>
    </citation>
    <scope>NUCLEOTIDE SEQUENCE [LARGE SCALE GENOMIC DNA]</scope>
    <source>
        <strain evidence="6 7">CGMCC 1.15906</strain>
    </source>
</reference>
<evidence type="ECO:0000259" key="4">
    <source>
        <dbReference type="Pfam" id="PF16990"/>
    </source>
</evidence>
<dbReference type="Gene3D" id="3.40.50.1110">
    <property type="entry name" value="SGNH hydrolase"/>
    <property type="match status" value="1"/>
</dbReference>
<dbReference type="InterPro" id="IPR058502">
    <property type="entry name" value="PLL-like_beta-prop"/>
</dbReference>
<gene>
    <name evidence="6" type="ORF">ACFFGN_04380</name>
</gene>
<feature type="compositionally biased region" description="Polar residues" evidence="1">
    <location>
        <begin position="521"/>
        <end position="536"/>
    </location>
</feature>
<feature type="domain" description="SGNH hydrolase-type esterase" evidence="3">
    <location>
        <begin position="573"/>
        <end position="710"/>
    </location>
</feature>
<evidence type="ECO:0000313" key="6">
    <source>
        <dbReference type="EMBL" id="MFC0623285.1"/>
    </source>
</evidence>
<dbReference type="Proteomes" id="UP001589890">
    <property type="component" value="Unassembled WGS sequence"/>
</dbReference>
<dbReference type="RefSeq" id="WP_380043985.1">
    <property type="nucleotide sequence ID" value="NZ_JBHLTC010000005.1"/>
</dbReference>
<dbReference type="PANTHER" id="PTHR30383">
    <property type="entry name" value="THIOESTERASE 1/PROTEASE 1/LYSOPHOSPHOLIPASE L1"/>
    <property type="match status" value="1"/>
</dbReference>
<dbReference type="Pfam" id="PF13472">
    <property type="entry name" value="Lipase_GDSL_2"/>
    <property type="match status" value="1"/>
</dbReference>
<dbReference type="SUPFAM" id="SSF49785">
    <property type="entry name" value="Galactose-binding domain-like"/>
    <property type="match status" value="1"/>
</dbReference>
<feature type="domain" description="CBM6" evidence="4">
    <location>
        <begin position="727"/>
        <end position="846"/>
    </location>
</feature>
<dbReference type="InterPro" id="IPR008979">
    <property type="entry name" value="Galactose-bd-like_sf"/>
</dbReference>
<evidence type="ECO:0000259" key="2">
    <source>
        <dbReference type="Pfam" id="PF13320"/>
    </source>
</evidence>
<dbReference type="Pfam" id="PF13320">
    <property type="entry name" value="GH123_cat"/>
    <property type="match status" value="1"/>
</dbReference>
<dbReference type="InterPro" id="IPR051532">
    <property type="entry name" value="Ester_Hydrolysis_Enzymes"/>
</dbReference>
<feature type="domain" description="Glycoside hydrolase 123 catalytic" evidence="2">
    <location>
        <begin position="277"/>
        <end position="448"/>
    </location>
</feature>
<dbReference type="SUPFAM" id="SSF52266">
    <property type="entry name" value="SGNH hydrolase"/>
    <property type="match status" value="1"/>
</dbReference>
<dbReference type="Pfam" id="PF16990">
    <property type="entry name" value="CBM_35"/>
    <property type="match status" value="1"/>
</dbReference>
<dbReference type="EMBL" id="JBHLTC010000005">
    <property type="protein sequence ID" value="MFC0623285.1"/>
    <property type="molecule type" value="Genomic_DNA"/>
</dbReference>
<evidence type="ECO:0000259" key="3">
    <source>
        <dbReference type="Pfam" id="PF13472"/>
    </source>
</evidence>
<organism evidence="6 7">
    <name type="scientific">Kribbella deserti</name>
    <dbReference type="NCBI Taxonomy" id="1926257"/>
    <lineage>
        <taxon>Bacteria</taxon>
        <taxon>Bacillati</taxon>
        <taxon>Actinomycetota</taxon>
        <taxon>Actinomycetes</taxon>
        <taxon>Propionibacteriales</taxon>
        <taxon>Kribbellaceae</taxon>
        <taxon>Kribbella</taxon>
    </lineage>
</organism>
<evidence type="ECO:0000256" key="1">
    <source>
        <dbReference type="SAM" id="MobiDB-lite"/>
    </source>
</evidence>
<comment type="caution">
    <text evidence="6">The sequence shown here is derived from an EMBL/GenBank/DDBJ whole genome shotgun (WGS) entry which is preliminary data.</text>
</comment>
<dbReference type="PANTHER" id="PTHR30383:SF5">
    <property type="entry name" value="SGNH HYDROLASE-TYPE ESTERASE DOMAIN-CONTAINING PROTEIN"/>
    <property type="match status" value="1"/>
</dbReference>